<gene>
    <name evidence="2" type="ORF">ILUMI_16616</name>
</gene>
<dbReference type="AlphaFoldDB" id="A0A8K0G5T3"/>
<evidence type="ECO:0000256" key="1">
    <source>
        <dbReference type="SAM" id="MobiDB-lite"/>
    </source>
</evidence>
<feature type="region of interest" description="Disordered" evidence="1">
    <location>
        <begin position="367"/>
        <end position="389"/>
    </location>
</feature>
<dbReference type="Proteomes" id="UP000801492">
    <property type="component" value="Unassembled WGS sequence"/>
</dbReference>
<feature type="non-terminal residue" evidence="2">
    <location>
        <position position="1"/>
    </location>
</feature>
<keyword evidence="3" id="KW-1185">Reference proteome</keyword>
<protein>
    <submittedName>
        <fullName evidence="2">Uncharacterized protein</fullName>
    </submittedName>
</protein>
<proteinExistence type="predicted"/>
<dbReference type="EMBL" id="VTPC01065498">
    <property type="protein sequence ID" value="KAF2889557.1"/>
    <property type="molecule type" value="Genomic_DNA"/>
</dbReference>
<dbReference type="OrthoDB" id="10069752at2759"/>
<evidence type="ECO:0000313" key="3">
    <source>
        <dbReference type="Proteomes" id="UP000801492"/>
    </source>
</evidence>
<evidence type="ECO:0000313" key="2">
    <source>
        <dbReference type="EMBL" id="KAF2889557.1"/>
    </source>
</evidence>
<name>A0A8K0G5T3_IGNLU</name>
<reference evidence="2" key="1">
    <citation type="submission" date="2019-08" db="EMBL/GenBank/DDBJ databases">
        <title>The genome of the North American firefly Photinus pyralis.</title>
        <authorList>
            <consortium name="Photinus pyralis genome working group"/>
            <person name="Fallon T.R."/>
            <person name="Sander Lower S.E."/>
            <person name="Weng J.-K."/>
        </authorList>
    </citation>
    <scope>NUCLEOTIDE SEQUENCE</scope>
    <source>
        <strain evidence="2">TRF0915ILg1</strain>
        <tissue evidence="2">Whole body</tissue>
    </source>
</reference>
<organism evidence="2 3">
    <name type="scientific">Ignelater luminosus</name>
    <name type="common">Cucubano</name>
    <name type="synonym">Pyrophorus luminosus</name>
    <dbReference type="NCBI Taxonomy" id="2038154"/>
    <lineage>
        <taxon>Eukaryota</taxon>
        <taxon>Metazoa</taxon>
        <taxon>Ecdysozoa</taxon>
        <taxon>Arthropoda</taxon>
        <taxon>Hexapoda</taxon>
        <taxon>Insecta</taxon>
        <taxon>Pterygota</taxon>
        <taxon>Neoptera</taxon>
        <taxon>Endopterygota</taxon>
        <taxon>Coleoptera</taxon>
        <taxon>Polyphaga</taxon>
        <taxon>Elateriformia</taxon>
        <taxon>Elateroidea</taxon>
        <taxon>Elateridae</taxon>
        <taxon>Agrypninae</taxon>
        <taxon>Pyrophorini</taxon>
        <taxon>Ignelater</taxon>
    </lineage>
</organism>
<comment type="caution">
    <text evidence="2">The sequence shown here is derived from an EMBL/GenBank/DDBJ whole genome shotgun (WGS) entry which is preliminary data.</text>
</comment>
<sequence length="389" mass="43803">AYIVHSSHPYTVLEFCASYSEAVRLKVSTIMTPSLQTDSTAFHQFVYDNANFNARTLNGYDTFRAMGNIHLITPKCAPNLRIVRVKKTLPAQLVGEMGSVSLKHFEEASSPSLKNIKIEDLKKLFVSPDTIIPFLANLTWLYGKWKDVPGIPGWSGFMEQTTSGLPCHLSVHHRAIRYIMAGSSLKELLNAIYVLLSTERILTGHAYSRAARAHILGHATLAIIILESIDLTLDLQEKPTEILNNAGRSVILSAHEKECIEVLKVKFFGQLQALVNRDATSKLWVQYFEMVTLVKLFIETEKTANWNFHLQVVGLGENQRWSGTSNHTTAASTWSRFKTYFLQVQEELPEKLSMQGIKCSSSCNNMSLTETEEDEDNPEFPEVLEDNYA</sequence>
<accession>A0A8K0G5T3</accession>
<feature type="compositionally biased region" description="Acidic residues" evidence="1">
    <location>
        <begin position="370"/>
        <end position="389"/>
    </location>
</feature>